<feature type="domain" description="ABC transmembrane type-1" evidence="9">
    <location>
        <begin position="20"/>
        <end position="302"/>
    </location>
</feature>
<accession>A0ABN2XEB6</accession>
<dbReference type="EMBL" id="BAAAPF010000009">
    <property type="protein sequence ID" value="GAA2110566.1"/>
    <property type="molecule type" value="Genomic_DNA"/>
</dbReference>
<evidence type="ECO:0000256" key="3">
    <source>
        <dbReference type="ARBA" id="ARBA00022741"/>
    </source>
</evidence>
<keyword evidence="3" id="KW-0547">Nucleotide-binding</keyword>
<feature type="domain" description="ABC transporter" evidence="8">
    <location>
        <begin position="337"/>
        <end position="572"/>
    </location>
</feature>
<name>A0ABN2XEB6_9ACTN</name>
<evidence type="ECO:0000256" key="7">
    <source>
        <dbReference type="SAM" id="Phobius"/>
    </source>
</evidence>
<keyword evidence="11" id="KW-1185">Reference proteome</keyword>
<dbReference type="GO" id="GO:0005524">
    <property type="term" value="F:ATP binding"/>
    <property type="evidence" value="ECO:0007669"/>
    <property type="project" value="UniProtKB-KW"/>
</dbReference>
<feature type="transmembrane region" description="Helical" evidence="7">
    <location>
        <begin position="56"/>
        <end position="76"/>
    </location>
</feature>
<evidence type="ECO:0000259" key="8">
    <source>
        <dbReference type="PROSITE" id="PS50893"/>
    </source>
</evidence>
<feature type="transmembrane region" description="Helical" evidence="7">
    <location>
        <begin position="158"/>
        <end position="177"/>
    </location>
</feature>
<keyword evidence="5 7" id="KW-1133">Transmembrane helix</keyword>
<protein>
    <submittedName>
        <fullName evidence="10">ABC transporter ATP-binding protein</fullName>
    </submittedName>
</protein>
<gene>
    <name evidence="10" type="ORF">GCM10009802_07820</name>
</gene>
<evidence type="ECO:0000313" key="11">
    <source>
        <dbReference type="Proteomes" id="UP001500443"/>
    </source>
</evidence>
<proteinExistence type="predicted"/>
<keyword evidence="2 7" id="KW-0812">Transmembrane</keyword>
<evidence type="ECO:0000313" key="10">
    <source>
        <dbReference type="EMBL" id="GAA2110566.1"/>
    </source>
</evidence>
<evidence type="ECO:0000256" key="2">
    <source>
        <dbReference type="ARBA" id="ARBA00022692"/>
    </source>
</evidence>
<dbReference type="Pfam" id="PF00664">
    <property type="entry name" value="ABC_membrane"/>
    <property type="match status" value="1"/>
</dbReference>
<dbReference type="SUPFAM" id="SSF52540">
    <property type="entry name" value="P-loop containing nucleoside triphosphate hydrolases"/>
    <property type="match status" value="1"/>
</dbReference>
<dbReference type="SUPFAM" id="SSF90123">
    <property type="entry name" value="ABC transporter transmembrane region"/>
    <property type="match status" value="1"/>
</dbReference>
<dbReference type="InterPro" id="IPR011527">
    <property type="entry name" value="ABC1_TM_dom"/>
</dbReference>
<dbReference type="PROSITE" id="PS50893">
    <property type="entry name" value="ABC_TRANSPORTER_2"/>
    <property type="match status" value="1"/>
</dbReference>
<dbReference type="PROSITE" id="PS50929">
    <property type="entry name" value="ABC_TM1F"/>
    <property type="match status" value="1"/>
</dbReference>
<dbReference type="SMART" id="SM00382">
    <property type="entry name" value="AAA"/>
    <property type="match status" value="1"/>
</dbReference>
<feature type="transmembrane region" description="Helical" evidence="7">
    <location>
        <begin position="15"/>
        <end position="36"/>
    </location>
</feature>
<evidence type="ECO:0000256" key="4">
    <source>
        <dbReference type="ARBA" id="ARBA00022840"/>
    </source>
</evidence>
<keyword evidence="4 10" id="KW-0067">ATP-binding</keyword>
<dbReference type="InterPro" id="IPR036640">
    <property type="entry name" value="ABC1_TM_sf"/>
</dbReference>
<dbReference type="InterPro" id="IPR017871">
    <property type="entry name" value="ABC_transporter-like_CS"/>
</dbReference>
<dbReference type="Proteomes" id="UP001500443">
    <property type="component" value="Unassembled WGS sequence"/>
</dbReference>
<dbReference type="InterPro" id="IPR003593">
    <property type="entry name" value="AAA+_ATPase"/>
</dbReference>
<dbReference type="PROSITE" id="PS00211">
    <property type="entry name" value="ABC_TRANSPORTER_1"/>
    <property type="match status" value="1"/>
</dbReference>
<evidence type="ECO:0000259" key="9">
    <source>
        <dbReference type="PROSITE" id="PS50929"/>
    </source>
</evidence>
<evidence type="ECO:0000256" key="6">
    <source>
        <dbReference type="ARBA" id="ARBA00023136"/>
    </source>
</evidence>
<dbReference type="InterPro" id="IPR003439">
    <property type="entry name" value="ABC_transporter-like_ATP-bd"/>
</dbReference>
<evidence type="ECO:0000256" key="5">
    <source>
        <dbReference type="ARBA" id="ARBA00022989"/>
    </source>
</evidence>
<dbReference type="PANTHER" id="PTHR24221">
    <property type="entry name" value="ATP-BINDING CASSETTE SUB-FAMILY B"/>
    <property type="match status" value="1"/>
</dbReference>
<comment type="subcellular location">
    <subcellularLocation>
        <location evidence="1">Cell membrane</location>
        <topology evidence="1">Multi-pass membrane protein</topology>
    </subcellularLocation>
</comment>
<dbReference type="InterPro" id="IPR027417">
    <property type="entry name" value="P-loop_NTPase"/>
</dbReference>
<dbReference type="PANTHER" id="PTHR24221:SF646">
    <property type="entry name" value="HAEMOLYSIN SECRETION ATP-BINDING PROTEIN"/>
    <property type="match status" value="1"/>
</dbReference>
<comment type="caution">
    <text evidence="10">The sequence shown here is derived from an EMBL/GenBank/DDBJ whole genome shotgun (WGS) entry which is preliminary data.</text>
</comment>
<dbReference type="InterPro" id="IPR039421">
    <property type="entry name" value="Type_1_exporter"/>
</dbReference>
<dbReference type="Gene3D" id="3.40.50.300">
    <property type="entry name" value="P-loop containing nucleotide triphosphate hydrolases"/>
    <property type="match status" value="1"/>
</dbReference>
<dbReference type="Gene3D" id="1.20.1560.10">
    <property type="entry name" value="ABC transporter type 1, transmembrane domain"/>
    <property type="match status" value="1"/>
</dbReference>
<sequence length="578" mass="61975">MRSTIKLFLALQPRAWVEIVGLVGLMLLVTATYVGQGLLIADLLSRVFSSNEIDGLLAPLATIGVLQLARIVLIVAKDSWAPRVSARVKEAVRERLTLKLMEIGPGQAQRMRTGDLQSTLVDYVEPLDPLVGRFVPTVVASVMGSCLASVYVVAVDPAVGLVVLACALLAPLSKAAGERWIKERGNRWMVSYRGMYAESLDAVQGMATLKAFNASGRRGRELAARGEAFCRDSIRLMVAWCGTSSIGALMVPIGTTAAVGLGAWHAATGSVSVAGLFTILMLSRETFRPMHELESAYHAAYQAIPAGRAVADVLRIEPHVQDTATTAPALRQTPPGLEFRDLRFCYPTRRAPALDGFSLVVAPGERVAIVGRSGAGKSTVLGLLMRYFDADAGSIRIDGRDIREFPLAGLRSLVGVVAQDTYLFHGTVRENLLLARPDATDEEIRRAVAAAQAVDFISRLPQGFETVVGERGLKLSGGERQRIAIARALLKDAPVLVLDEPTSSIDAANEAEITQALGDLTRGRTTVVIAHRLSTVRDADRIVVMDSGRVVELGSHPDLLARKGFYAELVATQTGTPA</sequence>
<organism evidence="10 11">
    <name type="scientific">Streptomyces synnematoformans</name>
    <dbReference type="NCBI Taxonomy" id="415721"/>
    <lineage>
        <taxon>Bacteria</taxon>
        <taxon>Bacillati</taxon>
        <taxon>Actinomycetota</taxon>
        <taxon>Actinomycetes</taxon>
        <taxon>Kitasatosporales</taxon>
        <taxon>Streptomycetaceae</taxon>
        <taxon>Streptomyces</taxon>
    </lineage>
</organism>
<evidence type="ECO:0000256" key="1">
    <source>
        <dbReference type="ARBA" id="ARBA00004651"/>
    </source>
</evidence>
<dbReference type="Pfam" id="PF00005">
    <property type="entry name" value="ABC_tran"/>
    <property type="match status" value="1"/>
</dbReference>
<dbReference type="RefSeq" id="WP_344287880.1">
    <property type="nucleotide sequence ID" value="NZ_BAAAPF010000009.1"/>
</dbReference>
<reference evidence="10 11" key="1">
    <citation type="journal article" date="2019" name="Int. J. Syst. Evol. Microbiol.">
        <title>The Global Catalogue of Microorganisms (GCM) 10K type strain sequencing project: providing services to taxonomists for standard genome sequencing and annotation.</title>
        <authorList>
            <consortium name="The Broad Institute Genomics Platform"/>
            <consortium name="The Broad Institute Genome Sequencing Center for Infectious Disease"/>
            <person name="Wu L."/>
            <person name="Ma J."/>
        </authorList>
    </citation>
    <scope>NUCLEOTIDE SEQUENCE [LARGE SCALE GENOMIC DNA]</scope>
    <source>
        <strain evidence="10 11">JCM 15481</strain>
    </source>
</reference>
<keyword evidence="6 7" id="KW-0472">Membrane</keyword>